<keyword evidence="13" id="KW-0436">Ligase</keyword>
<feature type="binding site" evidence="10">
    <location>
        <position position="293"/>
    </location>
    <ligand>
        <name>ATP</name>
        <dbReference type="ChEBI" id="CHEBI:30616"/>
    </ligand>
</feature>
<comment type="pathway">
    <text evidence="1">Amino-acid biosynthesis; L-asparagine biosynthesis; L-asparagine from L-aspartate (L-Gln route): step 1/1.</text>
</comment>
<dbReference type="InterPro" id="IPR017932">
    <property type="entry name" value="GATase_2_dom"/>
</dbReference>
<dbReference type="GO" id="GO:0006529">
    <property type="term" value="P:asparagine biosynthetic process"/>
    <property type="evidence" value="ECO:0007669"/>
    <property type="project" value="UniProtKB-KW"/>
</dbReference>
<dbReference type="Gene3D" id="3.60.20.10">
    <property type="entry name" value="Glutamine Phosphoribosylpyrophosphate, subunit 1, domain 1"/>
    <property type="match status" value="1"/>
</dbReference>
<evidence type="ECO:0000256" key="4">
    <source>
        <dbReference type="ARBA" id="ARBA00022741"/>
    </source>
</evidence>
<dbReference type="Pfam" id="PF00733">
    <property type="entry name" value="Asn_synthase"/>
    <property type="match status" value="1"/>
</dbReference>
<dbReference type="Pfam" id="PF13537">
    <property type="entry name" value="GATase_7"/>
    <property type="match status" value="1"/>
</dbReference>
<sequence>MCGIAGWVDWERDLSKQEAVIDKMINTIRHRGPDAGGKWLSQRAALGHRRLIVIDPAGGVQPMIAEENGHKYVLTYNGEIYNFRELRKELESRGHKFRSQCDTEVLLRAYLEWGNSCVNHLNGIFAFGLWDSKKEQLLLARDHLGVKPLFYAERGSGVIFGSELKALLANPLVKPEVDATGLLAALNFLPLHIPGSSVFRNVFEVRPGHRLVFDHNGRHDTQYWSLKSAPHTDDLKTTTERIQALLKDTVGRQLVADVPVVTLLSGGLDSSGITALAAKEFAREGKKLNTYSVEFEESSRYFLKSEVHESLDAPYIQSVSEHVDTQHHEIMVDSAQLLDNLLVPMRARDYPAYGQGETSMYLLFKAMKSDATVALSGESADEVFGGYKWFFSEDLVHLTTFPWIALLARGSLRVEEILPWYSPDLLEIIRPGEYLNARYREAVNEVPGLEGESILDAKRREGFYLNLTRFLPILLDRKDRMSMAVGFEVRVPFCDYRLVEYVWNIPWEMKSVGNMEKGILRRAFANVLPTDVVNRRKSGYPVSHHPAYVKGIRELFQTILNDPAAPIRPLLNIQAVEKSLNNMSQHEHAFNETPLERLIMANAWLKEYHVSLPAGQMQMT</sequence>
<dbReference type="GO" id="GO:0004066">
    <property type="term" value="F:asparagine synthase (glutamine-hydrolyzing) activity"/>
    <property type="evidence" value="ECO:0007669"/>
    <property type="project" value="UniProtKB-EC"/>
</dbReference>
<dbReference type="CDD" id="cd01991">
    <property type="entry name" value="Asn_synthase_B_C"/>
    <property type="match status" value="1"/>
</dbReference>
<proteinExistence type="inferred from homology"/>
<evidence type="ECO:0000256" key="10">
    <source>
        <dbReference type="PIRSR" id="PIRSR001589-2"/>
    </source>
</evidence>
<evidence type="ECO:0000256" key="3">
    <source>
        <dbReference type="ARBA" id="ARBA00012737"/>
    </source>
</evidence>
<dbReference type="NCBIfam" id="TIGR01536">
    <property type="entry name" value="asn_synth_AEB"/>
    <property type="match status" value="1"/>
</dbReference>
<comment type="catalytic activity">
    <reaction evidence="8">
        <text>L-aspartate + L-glutamine + ATP + H2O = L-asparagine + L-glutamate + AMP + diphosphate + H(+)</text>
        <dbReference type="Rhea" id="RHEA:12228"/>
        <dbReference type="ChEBI" id="CHEBI:15377"/>
        <dbReference type="ChEBI" id="CHEBI:15378"/>
        <dbReference type="ChEBI" id="CHEBI:29985"/>
        <dbReference type="ChEBI" id="CHEBI:29991"/>
        <dbReference type="ChEBI" id="CHEBI:30616"/>
        <dbReference type="ChEBI" id="CHEBI:33019"/>
        <dbReference type="ChEBI" id="CHEBI:58048"/>
        <dbReference type="ChEBI" id="CHEBI:58359"/>
        <dbReference type="ChEBI" id="CHEBI:456215"/>
        <dbReference type="EC" id="6.3.5.4"/>
    </reaction>
</comment>
<feature type="binding site" evidence="10">
    <location>
        <position position="102"/>
    </location>
    <ligand>
        <name>L-glutamine</name>
        <dbReference type="ChEBI" id="CHEBI:58359"/>
    </ligand>
</feature>
<dbReference type="InterPro" id="IPR029055">
    <property type="entry name" value="Ntn_hydrolases_N"/>
</dbReference>
<dbReference type="Proteomes" id="UP000276437">
    <property type="component" value="Chromosome"/>
</dbReference>
<dbReference type="SUPFAM" id="SSF56235">
    <property type="entry name" value="N-terminal nucleophile aminohydrolases (Ntn hydrolases)"/>
    <property type="match status" value="1"/>
</dbReference>
<dbReference type="OrthoDB" id="9763290at2"/>
<evidence type="ECO:0000259" key="12">
    <source>
        <dbReference type="PROSITE" id="PS51278"/>
    </source>
</evidence>
<evidence type="ECO:0000256" key="9">
    <source>
        <dbReference type="PIRSR" id="PIRSR001589-1"/>
    </source>
</evidence>
<dbReference type="InterPro" id="IPR051786">
    <property type="entry name" value="ASN_synthetase/amidase"/>
</dbReference>
<keyword evidence="7 9" id="KW-0315">Glutamine amidotransferase</keyword>
<feature type="site" description="Important for beta-aspartyl-AMP intermediate formation" evidence="11">
    <location>
        <position position="378"/>
    </location>
</feature>
<dbReference type="CDD" id="cd00712">
    <property type="entry name" value="AsnB"/>
    <property type="match status" value="1"/>
</dbReference>
<keyword evidence="9" id="KW-0028">Amino-acid biosynthesis</keyword>
<feature type="binding site" evidence="10">
    <location>
        <begin position="376"/>
        <end position="377"/>
    </location>
    <ligand>
        <name>ATP</name>
        <dbReference type="ChEBI" id="CHEBI:30616"/>
    </ligand>
</feature>
<dbReference type="PIRSF" id="PIRSF001589">
    <property type="entry name" value="Asn_synthetase_glu-h"/>
    <property type="match status" value="1"/>
</dbReference>
<dbReference type="EC" id="6.3.5.4" evidence="3"/>
<protein>
    <recommendedName>
        <fullName evidence="3">asparagine synthase (glutamine-hydrolyzing)</fullName>
        <ecNumber evidence="3">6.3.5.4</ecNumber>
    </recommendedName>
</protein>
<dbReference type="PANTHER" id="PTHR43284">
    <property type="entry name" value="ASPARAGINE SYNTHETASE (GLUTAMINE-HYDROLYZING)"/>
    <property type="match status" value="1"/>
</dbReference>
<dbReference type="PROSITE" id="PS51278">
    <property type="entry name" value="GATASE_TYPE_2"/>
    <property type="match status" value="1"/>
</dbReference>
<dbReference type="InterPro" id="IPR014729">
    <property type="entry name" value="Rossmann-like_a/b/a_fold"/>
</dbReference>
<gene>
    <name evidence="13" type="primary">asnO_1</name>
    <name evidence="13" type="ORF">MAMMFC1_02782</name>
</gene>
<keyword evidence="6 9" id="KW-0061">Asparagine biosynthesis</keyword>
<evidence type="ECO:0000256" key="2">
    <source>
        <dbReference type="ARBA" id="ARBA00005752"/>
    </source>
</evidence>
<evidence type="ECO:0000256" key="1">
    <source>
        <dbReference type="ARBA" id="ARBA00005187"/>
    </source>
</evidence>
<evidence type="ECO:0000256" key="7">
    <source>
        <dbReference type="ARBA" id="ARBA00022962"/>
    </source>
</evidence>
<keyword evidence="14" id="KW-1185">Reference proteome</keyword>
<feature type="domain" description="Glutamine amidotransferase type-2" evidence="12">
    <location>
        <begin position="2"/>
        <end position="216"/>
    </location>
</feature>
<keyword evidence="5 10" id="KW-0067">ATP-binding</keyword>
<feature type="active site" description="For GATase activity" evidence="9">
    <location>
        <position position="2"/>
    </location>
</feature>
<accession>A0A348ALZ9</accession>
<dbReference type="GO" id="GO:0005524">
    <property type="term" value="F:ATP binding"/>
    <property type="evidence" value="ECO:0007669"/>
    <property type="project" value="UniProtKB-KW"/>
</dbReference>
<dbReference type="EMBL" id="AP018449">
    <property type="protein sequence ID" value="BBB92097.1"/>
    <property type="molecule type" value="Genomic_DNA"/>
</dbReference>
<feature type="binding site" evidence="10">
    <location>
        <position position="263"/>
    </location>
    <ligand>
        <name>ATP</name>
        <dbReference type="ChEBI" id="CHEBI:30616"/>
    </ligand>
</feature>
<dbReference type="Gene3D" id="3.40.50.620">
    <property type="entry name" value="HUPs"/>
    <property type="match status" value="1"/>
</dbReference>
<dbReference type="KEGG" id="mana:MAMMFC1_02782"/>
<evidence type="ECO:0000256" key="5">
    <source>
        <dbReference type="ARBA" id="ARBA00022840"/>
    </source>
</evidence>
<evidence type="ECO:0000256" key="11">
    <source>
        <dbReference type="PIRSR" id="PIRSR001589-3"/>
    </source>
</evidence>
<reference evidence="13 14" key="1">
    <citation type="journal article" date="2018" name="Int. J. Syst. Evol. Microbiol.">
        <title>Methylomusa anaerophila gen. nov., sp. nov., an anaerobic methanol-utilizing bacterium isolated from a microbial fuel cell.</title>
        <authorList>
            <person name="Amano N."/>
            <person name="Yamamuro A."/>
            <person name="Miyahara M."/>
            <person name="Kouzuma A."/>
            <person name="Abe T."/>
            <person name="Watanabe K."/>
        </authorList>
    </citation>
    <scope>NUCLEOTIDE SEQUENCE [LARGE SCALE GENOMIC DNA]</scope>
    <source>
        <strain evidence="13 14">MMFC1</strain>
    </source>
</reference>
<evidence type="ECO:0000256" key="8">
    <source>
        <dbReference type="ARBA" id="ARBA00048741"/>
    </source>
</evidence>
<comment type="similarity">
    <text evidence="2">Belongs to the asparagine synthetase family.</text>
</comment>
<dbReference type="SUPFAM" id="SSF52402">
    <property type="entry name" value="Adenine nucleotide alpha hydrolases-like"/>
    <property type="match status" value="1"/>
</dbReference>
<evidence type="ECO:0000313" key="14">
    <source>
        <dbReference type="Proteomes" id="UP000276437"/>
    </source>
</evidence>
<dbReference type="AlphaFoldDB" id="A0A348ALZ9"/>
<dbReference type="InterPro" id="IPR001962">
    <property type="entry name" value="Asn_synthase"/>
</dbReference>
<keyword evidence="4 10" id="KW-0547">Nucleotide-binding</keyword>
<evidence type="ECO:0000313" key="13">
    <source>
        <dbReference type="EMBL" id="BBB92097.1"/>
    </source>
</evidence>
<evidence type="ECO:0000256" key="6">
    <source>
        <dbReference type="ARBA" id="ARBA00022888"/>
    </source>
</evidence>
<dbReference type="InterPro" id="IPR033738">
    <property type="entry name" value="AsnB_N"/>
</dbReference>
<dbReference type="InterPro" id="IPR006426">
    <property type="entry name" value="Asn_synth_AEB"/>
</dbReference>
<dbReference type="PANTHER" id="PTHR43284:SF1">
    <property type="entry name" value="ASPARAGINE SYNTHETASE"/>
    <property type="match status" value="1"/>
</dbReference>
<name>A0A348ALZ9_9FIRM</name>
<organism evidence="13 14">
    <name type="scientific">Methylomusa anaerophila</name>
    <dbReference type="NCBI Taxonomy" id="1930071"/>
    <lineage>
        <taxon>Bacteria</taxon>
        <taxon>Bacillati</taxon>
        <taxon>Bacillota</taxon>
        <taxon>Negativicutes</taxon>
        <taxon>Selenomonadales</taxon>
        <taxon>Sporomusaceae</taxon>
        <taxon>Methylomusa</taxon>
    </lineage>
</organism>
<dbReference type="RefSeq" id="WP_126309038.1">
    <property type="nucleotide sequence ID" value="NZ_AP018449.1"/>
</dbReference>